<dbReference type="SUPFAM" id="SSF52540">
    <property type="entry name" value="P-loop containing nucleoside triphosphate hydrolases"/>
    <property type="match status" value="2"/>
</dbReference>
<gene>
    <name evidence="14" type="ORF">BDP55DRAFT_635842</name>
</gene>
<accession>A0AAJ0ACL0</accession>
<dbReference type="GO" id="GO:0008094">
    <property type="term" value="F:ATP-dependent activity, acting on DNA"/>
    <property type="evidence" value="ECO:0007669"/>
    <property type="project" value="TreeGrafter"/>
</dbReference>
<name>A0AAJ0ACL0_9PEZI</name>
<evidence type="ECO:0000256" key="9">
    <source>
        <dbReference type="PROSITE-ProRule" id="PRU00175"/>
    </source>
</evidence>
<feature type="compositionally biased region" description="Basic residues" evidence="10">
    <location>
        <begin position="656"/>
        <end position="668"/>
    </location>
</feature>
<evidence type="ECO:0000256" key="1">
    <source>
        <dbReference type="ARBA" id="ARBA00007025"/>
    </source>
</evidence>
<dbReference type="EMBL" id="JAHMHR010000047">
    <property type="protein sequence ID" value="KAK1671404.1"/>
    <property type="molecule type" value="Genomic_DNA"/>
</dbReference>
<dbReference type="GO" id="GO:0016787">
    <property type="term" value="F:hydrolase activity"/>
    <property type="evidence" value="ECO:0007669"/>
    <property type="project" value="UniProtKB-KW"/>
</dbReference>
<dbReference type="AlphaFoldDB" id="A0AAJ0ACL0"/>
<keyword evidence="6" id="KW-0347">Helicase</keyword>
<comment type="similarity">
    <text evidence="1">Belongs to the SNF2/RAD54 helicase family.</text>
</comment>
<dbReference type="InterPro" id="IPR001841">
    <property type="entry name" value="Znf_RING"/>
</dbReference>
<dbReference type="GO" id="GO:0004386">
    <property type="term" value="F:helicase activity"/>
    <property type="evidence" value="ECO:0007669"/>
    <property type="project" value="UniProtKB-KW"/>
</dbReference>
<evidence type="ECO:0000256" key="7">
    <source>
        <dbReference type="ARBA" id="ARBA00022833"/>
    </source>
</evidence>
<dbReference type="SMART" id="SM00487">
    <property type="entry name" value="DEXDc"/>
    <property type="match status" value="1"/>
</dbReference>
<organism evidence="14 15">
    <name type="scientific">Colletotrichum godetiae</name>
    <dbReference type="NCBI Taxonomy" id="1209918"/>
    <lineage>
        <taxon>Eukaryota</taxon>
        <taxon>Fungi</taxon>
        <taxon>Dikarya</taxon>
        <taxon>Ascomycota</taxon>
        <taxon>Pezizomycotina</taxon>
        <taxon>Sordariomycetes</taxon>
        <taxon>Hypocreomycetidae</taxon>
        <taxon>Glomerellales</taxon>
        <taxon>Glomerellaceae</taxon>
        <taxon>Colletotrichum</taxon>
        <taxon>Colletotrichum acutatum species complex</taxon>
    </lineage>
</organism>
<evidence type="ECO:0000256" key="5">
    <source>
        <dbReference type="ARBA" id="ARBA00022801"/>
    </source>
</evidence>
<evidence type="ECO:0000256" key="6">
    <source>
        <dbReference type="ARBA" id="ARBA00022806"/>
    </source>
</evidence>
<sequence>MDSASIADLDSNASFDLHGGVMATHHHSSEYDNESLTEEEDSDDEFEPSEFVTLEKAITNKPKRKMIARSRNSRQYVERIVNRKLTEKLKVEIRKELSKKRTYNDEDLDVVPPKAKKPRRTREINAPESSTDPFPVSQMTRVSNAQRQKDISLKRNAGTNNRRSGTQSEDLGEAIKIFGYGSVECFQDGKSRRYRLKGMAQTTKLFEWQLSPVAWIVKRENGLAPPYGGVLADTMGMGKTLMSLACVVGNPPPEADSQGFSGATLVVVPKDSVARQWHEQILQHVNCIRPEEVYYYKKRHHAASGGDISRYKIVITTYQELLNYPSEDAMKKLKEEFQGEEFDKAFKAAAGEVFSVKWFRIIFDEAHEMKNIATKTFKACYALTMRHVWLISGTPLINGGVETFPYVKVLRVEGMDELKAFKKAFLNGGSSVALDALINTCTYRRTINDEFLGERIMKDLMPFESEVRWVKLSEQERFLYDEMTLAYNESDAAASVMYYLSRQRQLISHPYGIEIAFQTDFGEEKLAHISNGLKTIELDAPTKEHLSLSSLLEYTRSGILMNDRECGICGTESMKEVWIIDKCDHTFCSDCITKTWRFRAQADICQHKDCNLPYDRETDVRRVLTLSTMESECDRLDEEEAAARAEPSDQTLSGKSAKKKKKKKKKIVAKSAQSTRDKQKKLFLSKKYGSDCNGVTPTLDKGDLAFIKLAMRANGGSLPLSSKLTVARDLILEYQNERIQVGDDLQSPKIIVFHEFTKTALAVGITLNALGIPFVYLNGKVTSAQKNKAIAAFQENKDVKVMISSYRTGGQALNLTCASKIIRIDAWWNESVEKQADARVHRVGQTQVTSSVVIKAENTVDNYIVRLQAEKSKEIAHILQDDAHGTQLYSELELIKLTAPHKYKELVRTGLAVIRKEDEEAERL</sequence>
<feature type="region of interest" description="Disordered" evidence="10">
    <location>
        <begin position="26"/>
        <end position="48"/>
    </location>
</feature>
<dbReference type="PANTHER" id="PTHR45626:SF17">
    <property type="entry name" value="HELICASE-LIKE TRANSCRIPTION FACTOR"/>
    <property type="match status" value="1"/>
</dbReference>
<dbReference type="PROSITE" id="PS00518">
    <property type="entry name" value="ZF_RING_1"/>
    <property type="match status" value="1"/>
</dbReference>
<keyword evidence="7" id="KW-0862">Zinc</keyword>
<comment type="caution">
    <text evidence="14">The sequence shown here is derived from an EMBL/GenBank/DDBJ whole genome shotgun (WGS) entry which is preliminary data.</text>
</comment>
<feature type="compositionally biased region" description="Polar residues" evidence="10">
    <location>
        <begin position="127"/>
        <end position="146"/>
    </location>
</feature>
<feature type="domain" description="RING-type" evidence="11">
    <location>
        <begin position="566"/>
        <end position="605"/>
    </location>
</feature>
<dbReference type="Gene3D" id="3.40.50.300">
    <property type="entry name" value="P-loop containing nucleotide triphosphate hydrolases"/>
    <property type="match status" value="1"/>
</dbReference>
<dbReference type="Pfam" id="PF00176">
    <property type="entry name" value="SNF2-rel_dom"/>
    <property type="match status" value="1"/>
</dbReference>
<dbReference type="InterPro" id="IPR000330">
    <property type="entry name" value="SNF2_N"/>
</dbReference>
<dbReference type="PANTHER" id="PTHR45626">
    <property type="entry name" value="TRANSCRIPTION TERMINATION FACTOR 2-RELATED"/>
    <property type="match status" value="1"/>
</dbReference>
<keyword evidence="8" id="KW-0067">ATP-binding</keyword>
<keyword evidence="3" id="KW-0547">Nucleotide-binding</keyword>
<dbReference type="InterPro" id="IPR027417">
    <property type="entry name" value="P-loop_NTPase"/>
</dbReference>
<evidence type="ECO:0000259" key="11">
    <source>
        <dbReference type="PROSITE" id="PS50089"/>
    </source>
</evidence>
<feature type="domain" description="Helicase ATP-binding" evidence="12">
    <location>
        <begin position="220"/>
        <end position="413"/>
    </location>
</feature>
<protein>
    <submittedName>
        <fullName evidence="14">SNF2 family N-terminal domain-containing protein</fullName>
    </submittedName>
</protein>
<dbReference type="SUPFAM" id="SSF57850">
    <property type="entry name" value="RING/U-box"/>
    <property type="match status" value="1"/>
</dbReference>
<dbReference type="GO" id="GO:0006281">
    <property type="term" value="P:DNA repair"/>
    <property type="evidence" value="ECO:0007669"/>
    <property type="project" value="TreeGrafter"/>
</dbReference>
<dbReference type="InterPro" id="IPR017907">
    <property type="entry name" value="Znf_RING_CS"/>
</dbReference>
<evidence type="ECO:0000313" key="15">
    <source>
        <dbReference type="Proteomes" id="UP001224890"/>
    </source>
</evidence>
<evidence type="ECO:0000256" key="4">
    <source>
        <dbReference type="ARBA" id="ARBA00022771"/>
    </source>
</evidence>
<dbReference type="InterPro" id="IPR049730">
    <property type="entry name" value="SNF2/RAD54-like_C"/>
</dbReference>
<dbReference type="GO" id="GO:0008270">
    <property type="term" value="F:zinc ion binding"/>
    <property type="evidence" value="ECO:0007669"/>
    <property type="project" value="UniProtKB-KW"/>
</dbReference>
<evidence type="ECO:0000256" key="3">
    <source>
        <dbReference type="ARBA" id="ARBA00022741"/>
    </source>
</evidence>
<dbReference type="GeneID" id="85457352"/>
<dbReference type="InterPro" id="IPR001650">
    <property type="entry name" value="Helicase_C-like"/>
</dbReference>
<evidence type="ECO:0000259" key="12">
    <source>
        <dbReference type="PROSITE" id="PS51192"/>
    </source>
</evidence>
<keyword evidence="5" id="KW-0378">Hydrolase</keyword>
<keyword evidence="15" id="KW-1185">Reference proteome</keyword>
<dbReference type="GO" id="GO:0005524">
    <property type="term" value="F:ATP binding"/>
    <property type="evidence" value="ECO:0007669"/>
    <property type="project" value="UniProtKB-KW"/>
</dbReference>
<feature type="region of interest" description="Disordered" evidence="10">
    <location>
        <begin position="108"/>
        <end position="168"/>
    </location>
</feature>
<dbReference type="CDD" id="cd18793">
    <property type="entry name" value="SF2_C_SNF"/>
    <property type="match status" value="1"/>
</dbReference>
<dbReference type="Gene3D" id="3.40.50.10810">
    <property type="entry name" value="Tandem AAA-ATPase domain"/>
    <property type="match status" value="1"/>
</dbReference>
<dbReference type="PROSITE" id="PS50089">
    <property type="entry name" value="ZF_RING_2"/>
    <property type="match status" value="1"/>
</dbReference>
<evidence type="ECO:0000259" key="13">
    <source>
        <dbReference type="PROSITE" id="PS51194"/>
    </source>
</evidence>
<dbReference type="InterPro" id="IPR014001">
    <property type="entry name" value="Helicase_ATP-bd"/>
</dbReference>
<dbReference type="PROSITE" id="PS51194">
    <property type="entry name" value="HELICASE_CTER"/>
    <property type="match status" value="1"/>
</dbReference>
<feature type="compositionally biased region" description="Polar residues" evidence="10">
    <location>
        <begin position="157"/>
        <end position="168"/>
    </location>
</feature>
<dbReference type="InterPro" id="IPR013083">
    <property type="entry name" value="Znf_RING/FYVE/PHD"/>
</dbReference>
<reference evidence="14" key="1">
    <citation type="submission" date="2021-06" db="EMBL/GenBank/DDBJ databases">
        <title>Comparative genomics, transcriptomics and evolutionary studies reveal genomic signatures of adaptation to plant cell wall in hemibiotrophic fungi.</title>
        <authorList>
            <consortium name="DOE Joint Genome Institute"/>
            <person name="Baroncelli R."/>
            <person name="Diaz J.F."/>
            <person name="Benocci T."/>
            <person name="Peng M."/>
            <person name="Battaglia E."/>
            <person name="Haridas S."/>
            <person name="Andreopoulos W."/>
            <person name="Labutti K."/>
            <person name="Pangilinan J."/>
            <person name="Floch G.L."/>
            <person name="Makela M.R."/>
            <person name="Henrissat B."/>
            <person name="Grigoriev I.V."/>
            <person name="Crouch J.A."/>
            <person name="De Vries R.P."/>
            <person name="Sukno S.A."/>
            <person name="Thon M.R."/>
        </authorList>
    </citation>
    <scope>NUCLEOTIDE SEQUENCE</scope>
    <source>
        <strain evidence="14">CBS 193.32</strain>
    </source>
</reference>
<evidence type="ECO:0000256" key="10">
    <source>
        <dbReference type="SAM" id="MobiDB-lite"/>
    </source>
</evidence>
<dbReference type="SMART" id="SM00490">
    <property type="entry name" value="HELICc"/>
    <property type="match status" value="1"/>
</dbReference>
<dbReference type="Gene3D" id="3.30.40.10">
    <property type="entry name" value="Zinc/RING finger domain, C3HC4 (zinc finger)"/>
    <property type="match status" value="1"/>
</dbReference>
<keyword evidence="4 9" id="KW-0863">Zinc-finger</keyword>
<evidence type="ECO:0000256" key="2">
    <source>
        <dbReference type="ARBA" id="ARBA00022723"/>
    </source>
</evidence>
<dbReference type="Pfam" id="PF00271">
    <property type="entry name" value="Helicase_C"/>
    <property type="match status" value="1"/>
</dbReference>
<dbReference type="RefSeq" id="XP_060425407.1">
    <property type="nucleotide sequence ID" value="XM_060572826.1"/>
</dbReference>
<dbReference type="Proteomes" id="UP001224890">
    <property type="component" value="Unassembled WGS sequence"/>
</dbReference>
<evidence type="ECO:0000313" key="14">
    <source>
        <dbReference type="EMBL" id="KAK1671404.1"/>
    </source>
</evidence>
<proteinExistence type="inferred from homology"/>
<dbReference type="CDD" id="cd18008">
    <property type="entry name" value="DEXDc_SHPRH-like"/>
    <property type="match status" value="1"/>
</dbReference>
<evidence type="ECO:0000256" key="8">
    <source>
        <dbReference type="ARBA" id="ARBA00022840"/>
    </source>
</evidence>
<feature type="compositionally biased region" description="Acidic residues" evidence="10">
    <location>
        <begin position="31"/>
        <end position="48"/>
    </location>
</feature>
<dbReference type="PROSITE" id="PS51192">
    <property type="entry name" value="HELICASE_ATP_BIND_1"/>
    <property type="match status" value="1"/>
</dbReference>
<dbReference type="InterPro" id="IPR038718">
    <property type="entry name" value="SNF2-like_sf"/>
</dbReference>
<keyword evidence="2" id="KW-0479">Metal-binding</keyword>
<feature type="domain" description="Helicase C-terminal" evidence="13">
    <location>
        <begin position="726"/>
        <end position="883"/>
    </location>
</feature>
<dbReference type="InterPro" id="IPR050628">
    <property type="entry name" value="SNF2_RAD54_helicase_TF"/>
</dbReference>
<feature type="region of interest" description="Disordered" evidence="10">
    <location>
        <begin position="640"/>
        <end position="674"/>
    </location>
</feature>
<dbReference type="GO" id="GO:0005634">
    <property type="term" value="C:nucleus"/>
    <property type="evidence" value="ECO:0007669"/>
    <property type="project" value="TreeGrafter"/>
</dbReference>